<name>A0A7S1W8R1_ALECA</name>
<protein>
    <submittedName>
        <fullName evidence="2">Uncharacterized protein</fullName>
    </submittedName>
</protein>
<proteinExistence type="predicted"/>
<feature type="compositionally biased region" description="Low complexity" evidence="1">
    <location>
        <begin position="36"/>
        <end position="45"/>
    </location>
</feature>
<evidence type="ECO:0000256" key="1">
    <source>
        <dbReference type="SAM" id="MobiDB-lite"/>
    </source>
</evidence>
<reference evidence="2" key="1">
    <citation type="submission" date="2021-01" db="EMBL/GenBank/DDBJ databases">
        <authorList>
            <person name="Corre E."/>
            <person name="Pelletier E."/>
            <person name="Niang G."/>
            <person name="Scheremetjew M."/>
            <person name="Finn R."/>
            <person name="Kale V."/>
            <person name="Holt S."/>
            <person name="Cochrane G."/>
            <person name="Meng A."/>
            <person name="Brown T."/>
            <person name="Cohen L."/>
        </authorList>
    </citation>
    <scope>NUCLEOTIDE SEQUENCE</scope>
    <source>
        <strain evidence="2">OF101</strain>
    </source>
</reference>
<dbReference type="EMBL" id="HBGE01055658">
    <property type="protein sequence ID" value="CAD9154760.1"/>
    <property type="molecule type" value="Transcribed_RNA"/>
</dbReference>
<evidence type="ECO:0000313" key="2">
    <source>
        <dbReference type="EMBL" id="CAD9154760.1"/>
    </source>
</evidence>
<organism evidence="2">
    <name type="scientific">Alexandrium catenella</name>
    <name type="common">Red tide dinoflagellate</name>
    <name type="synonym">Gonyaulax catenella</name>
    <dbReference type="NCBI Taxonomy" id="2925"/>
    <lineage>
        <taxon>Eukaryota</taxon>
        <taxon>Sar</taxon>
        <taxon>Alveolata</taxon>
        <taxon>Dinophyceae</taxon>
        <taxon>Gonyaulacales</taxon>
        <taxon>Pyrocystaceae</taxon>
        <taxon>Alexandrium</taxon>
    </lineage>
</organism>
<dbReference type="AlphaFoldDB" id="A0A7S1W8R1"/>
<feature type="region of interest" description="Disordered" evidence="1">
    <location>
        <begin position="21"/>
        <end position="49"/>
    </location>
</feature>
<gene>
    <name evidence="2" type="ORF">ACAT0790_LOCUS33556</name>
</gene>
<accession>A0A7S1W8R1</accession>
<sequence length="136" mass="14070">MLECQCDELLSELTNLRAGGRRQPHRIAGGGGGVGKAEAARAPSSSCPPPAFPYAEGSGPASVYWEWFRRALATRLRAAAATSSAGPDAVLKEPTAAGVCRTCADVFGLRLSEAEVAHLHSAPVSAEWLRGVLAAA</sequence>